<dbReference type="RefSeq" id="WP_066586542.1">
    <property type="nucleotide sequence ID" value="NZ_CABKVS010000002.1"/>
</dbReference>
<keyword evidence="3" id="KW-1185">Reference proteome</keyword>
<keyword evidence="1" id="KW-0812">Transmembrane</keyword>
<evidence type="ECO:0000256" key="1">
    <source>
        <dbReference type="SAM" id="Phobius"/>
    </source>
</evidence>
<dbReference type="STRING" id="1737425.GCA_900049755_01453"/>
<name>A0A2Z3YTZ9_9CORY</name>
<proteinExistence type="predicted"/>
<feature type="transmembrane region" description="Helical" evidence="1">
    <location>
        <begin position="145"/>
        <end position="164"/>
    </location>
</feature>
<feature type="transmembrane region" description="Helical" evidence="1">
    <location>
        <begin position="353"/>
        <end position="371"/>
    </location>
</feature>
<evidence type="ECO:0000313" key="3">
    <source>
        <dbReference type="Proteomes" id="UP000247696"/>
    </source>
</evidence>
<evidence type="ECO:0000313" key="2">
    <source>
        <dbReference type="EMBL" id="AWT27161.1"/>
    </source>
</evidence>
<evidence type="ECO:0008006" key="4">
    <source>
        <dbReference type="Google" id="ProtNLM"/>
    </source>
</evidence>
<feature type="transmembrane region" description="Helical" evidence="1">
    <location>
        <begin position="377"/>
        <end position="398"/>
    </location>
</feature>
<protein>
    <recommendedName>
        <fullName evidence="4">Polysaccharide biosynthesis protein C-terminal domain-containing protein</fullName>
    </recommendedName>
</protein>
<dbReference type="OrthoDB" id="4396026at2"/>
<sequence length="422" mass="44949">MSNGVHPVIGLVRKFRSYGLSGIAQAMNFVAMLIPILGRQMDQLTYLVVPLALSGLLCRAVTFAYPGRYLAVPDSLVRTASSTAFAGLLTGTAVLLVAAAALSGPSDYWAGVVAWGALLTFTHGMYFAAVAVVTRERRIDVYARARIVYGVINITGTLIVVFLVPFREGLVVVAGTITLVGATVMLAGTTDRIIPAFVRDVTSLFDRGHRRYLALSLRATGAQLLTDLAFQIQAFATPFLGAYQEMWAVALRLTGGFSGLAQQVVAPGFEMKISDAVRRGDPGTVRRWTLRGLWSSVVLAFFSAVVVVAAVVFAADGPDVTARTLLCLGVFTLGSLVTSLVTKVPYITGRDSLCLVWSVIRPTILGVSLLTLSDGPLLTAIAVAQLVSAAAFVPLVLLPPADTVPHTPSPSRERKSTWKARR</sequence>
<accession>A0A2Z3YTZ9</accession>
<feature type="transmembrane region" description="Helical" evidence="1">
    <location>
        <begin position="77"/>
        <end position="102"/>
    </location>
</feature>
<dbReference type="Proteomes" id="UP000247696">
    <property type="component" value="Chromosome"/>
</dbReference>
<feature type="transmembrane region" description="Helical" evidence="1">
    <location>
        <begin position="170"/>
        <end position="189"/>
    </location>
</feature>
<gene>
    <name evidence="2" type="ORF">Csp1_24130</name>
</gene>
<feature type="transmembrane region" description="Helical" evidence="1">
    <location>
        <begin position="18"/>
        <end position="38"/>
    </location>
</feature>
<keyword evidence="1" id="KW-1133">Transmembrane helix</keyword>
<keyword evidence="1" id="KW-0472">Membrane</keyword>
<reference evidence="3" key="1">
    <citation type="submission" date="2017-11" db="EMBL/GenBank/DDBJ databases">
        <title>Otitis media/interna in a cat caused by the recently described species Corynebacterium provencense.</title>
        <authorList>
            <person name="Kittl S."/>
            <person name="Brodard I."/>
            <person name="Rychener L."/>
            <person name="Jores J."/>
            <person name="Roosje P."/>
            <person name="Gobeli Brawand S."/>
        </authorList>
    </citation>
    <scope>NUCLEOTIDE SEQUENCE [LARGE SCALE GENOMIC DNA]</scope>
    <source>
        <strain evidence="3">17KM38</strain>
    </source>
</reference>
<dbReference type="EMBL" id="CP024988">
    <property type="protein sequence ID" value="AWT27161.1"/>
    <property type="molecule type" value="Genomic_DNA"/>
</dbReference>
<feature type="transmembrane region" description="Helical" evidence="1">
    <location>
        <begin position="293"/>
        <end position="314"/>
    </location>
</feature>
<dbReference type="AlphaFoldDB" id="A0A2Z3YTZ9"/>
<dbReference type="KEGG" id="cpre:Csp1_24130"/>
<feature type="transmembrane region" description="Helical" evidence="1">
    <location>
        <begin position="108"/>
        <end position="133"/>
    </location>
</feature>
<feature type="transmembrane region" description="Helical" evidence="1">
    <location>
        <begin position="320"/>
        <end position="341"/>
    </location>
</feature>
<organism evidence="2 3">
    <name type="scientific">Corynebacterium provencense</name>
    <dbReference type="NCBI Taxonomy" id="1737425"/>
    <lineage>
        <taxon>Bacteria</taxon>
        <taxon>Bacillati</taxon>
        <taxon>Actinomycetota</taxon>
        <taxon>Actinomycetes</taxon>
        <taxon>Mycobacteriales</taxon>
        <taxon>Corynebacteriaceae</taxon>
        <taxon>Corynebacterium</taxon>
    </lineage>
</organism>